<dbReference type="EMBL" id="VIGI01000002">
    <property type="protein sequence ID" value="KAB8303051.1"/>
    <property type="molecule type" value="Genomic_DNA"/>
</dbReference>
<dbReference type="InterPro" id="IPR020904">
    <property type="entry name" value="Sc_DH/Rdtase_CS"/>
</dbReference>
<dbReference type="OrthoDB" id="47007at2759"/>
<keyword evidence="11" id="KW-1185">Reference proteome</keyword>
<dbReference type="PANTHER" id="PTHR48107:SF26">
    <property type="entry name" value="OXIDOREDUCTASE, SHORT-CHAIN DEHYDROGENASE_REDUCTASE FAMILY (AFU_ORTHOLOGUE AFUA_4G05870)"/>
    <property type="match status" value="1"/>
</dbReference>
<keyword evidence="4" id="KW-0560">Oxidoreductase</keyword>
<accession>A0A5N6KHI6</accession>
<comment type="similarity">
    <text evidence="2">Belongs to the short-chain dehydrogenases/reductases (SDR) family.</text>
</comment>
<evidence type="ECO:0000313" key="10">
    <source>
        <dbReference type="EMBL" id="KAB8303051.1"/>
    </source>
</evidence>
<evidence type="ECO:0000256" key="6">
    <source>
        <dbReference type="ARBA" id="ARBA00068707"/>
    </source>
</evidence>
<sequence length="299" mass="32130">MSASKGHFEQGHQPPVSNQSSIPGQQSKLPTEAINDQLPTDDGGYQPYLAAGKLKGKKAVITGGDSGIGRAVAILYAMEGAESSIIYTPEEEKDAQETKKLVEAKGGKIHLFSADLQSHQACKNITEKVKEAMGRINILVLNHGTQLMVEKIADLSEDQWINTFNVNIHSFFFLSKYILPQMSRGDTIITCASVNPYVGRPDLLDYTSTKGAVVAFTRALSNQQIGNGIRVNCVCPGPIWTPLIPATMNEQAQKEFTSPMGRPGQPSECATCFVFLASADSSFISGQSLHPNGGTQVGS</sequence>
<keyword evidence="3" id="KW-0521">NADP</keyword>
<dbReference type="GO" id="GO:0016614">
    <property type="term" value="F:oxidoreductase activity, acting on CH-OH group of donors"/>
    <property type="evidence" value="ECO:0007669"/>
    <property type="project" value="UniProtKB-ARBA"/>
</dbReference>
<feature type="compositionally biased region" description="Basic and acidic residues" evidence="9">
    <location>
        <begin position="1"/>
        <end position="10"/>
    </location>
</feature>
<name>A0A5N6KHI6_MONLA</name>
<dbReference type="PANTHER" id="PTHR48107">
    <property type="entry name" value="NADPH-DEPENDENT ALDEHYDE REDUCTASE-LIKE PROTEIN, CHLOROPLASTIC-RELATED"/>
    <property type="match status" value="1"/>
</dbReference>
<organism evidence="10 11">
    <name type="scientific">Monilinia laxa</name>
    <name type="common">Brown rot fungus</name>
    <name type="synonym">Sclerotinia laxa</name>
    <dbReference type="NCBI Taxonomy" id="61186"/>
    <lineage>
        <taxon>Eukaryota</taxon>
        <taxon>Fungi</taxon>
        <taxon>Dikarya</taxon>
        <taxon>Ascomycota</taxon>
        <taxon>Pezizomycotina</taxon>
        <taxon>Leotiomycetes</taxon>
        <taxon>Helotiales</taxon>
        <taxon>Sclerotiniaceae</taxon>
        <taxon>Monilinia</taxon>
    </lineage>
</organism>
<keyword evidence="5" id="KW-0843">Virulence</keyword>
<evidence type="ECO:0000256" key="1">
    <source>
        <dbReference type="ARBA" id="ARBA00004972"/>
    </source>
</evidence>
<protein>
    <recommendedName>
        <fullName evidence="6">Short-chain dehydrogenase/reductase ABA4</fullName>
    </recommendedName>
    <alternativeName>
        <fullName evidence="8">Abscisic acid biosynthesis cluster protein 4</fullName>
    </alternativeName>
    <alternativeName>
        <fullName evidence="7">Short-chain dehydrogenase/reductase aba4</fullName>
    </alternativeName>
</protein>
<evidence type="ECO:0000256" key="8">
    <source>
        <dbReference type="ARBA" id="ARBA00074993"/>
    </source>
</evidence>
<dbReference type="Gene3D" id="3.40.50.720">
    <property type="entry name" value="NAD(P)-binding Rossmann-like Domain"/>
    <property type="match status" value="1"/>
</dbReference>
<dbReference type="Proteomes" id="UP000326757">
    <property type="component" value="Unassembled WGS sequence"/>
</dbReference>
<reference evidence="10 11" key="1">
    <citation type="submission" date="2019-06" db="EMBL/GenBank/DDBJ databases">
        <title>Genome Sequence of the Brown Rot Fungal Pathogen Monilinia laxa.</title>
        <authorList>
            <person name="De Miccolis Angelini R.M."/>
            <person name="Landi L."/>
            <person name="Abate D."/>
            <person name="Pollastro S."/>
            <person name="Romanazzi G."/>
            <person name="Faretra F."/>
        </authorList>
    </citation>
    <scope>NUCLEOTIDE SEQUENCE [LARGE SCALE GENOMIC DNA]</scope>
    <source>
        <strain evidence="10 11">Mlax316</strain>
    </source>
</reference>
<dbReference type="InterPro" id="IPR002347">
    <property type="entry name" value="SDR_fam"/>
</dbReference>
<dbReference type="Pfam" id="PF13561">
    <property type="entry name" value="adh_short_C2"/>
    <property type="match status" value="1"/>
</dbReference>
<dbReference type="SUPFAM" id="SSF51735">
    <property type="entry name" value="NAD(P)-binding Rossmann-fold domains"/>
    <property type="match status" value="1"/>
</dbReference>
<proteinExistence type="inferred from homology"/>
<evidence type="ECO:0000256" key="4">
    <source>
        <dbReference type="ARBA" id="ARBA00023002"/>
    </source>
</evidence>
<dbReference type="PRINTS" id="PR00081">
    <property type="entry name" value="GDHRDH"/>
</dbReference>
<feature type="compositionally biased region" description="Polar residues" evidence="9">
    <location>
        <begin position="15"/>
        <end position="27"/>
    </location>
</feature>
<dbReference type="InterPro" id="IPR036291">
    <property type="entry name" value="NAD(P)-bd_dom_sf"/>
</dbReference>
<evidence type="ECO:0000256" key="3">
    <source>
        <dbReference type="ARBA" id="ARBA00022857"/>
    </source>
</evidence>
<comment type="pathway">
    <text evidence="1">Hormone biosynthesis.</text>
</comment>
<dbReference type="FunFam" id="3.40.50.720:FF:000084">
    <property type="entry name" value="Short-chain dehydrogenase reductase"/>
    <property type="match status" value="1"/>
</dbReference>
<evidence type="ECO:0000313" key="11">
    <source>
        <dbReference type="Proteomes" id="UP000326757"/>
    </source>
</evidence>
<evidence type="ECO:0000256" key="2">
    <source>
        <dbReference type="ARBA" id="ARBA00006484"/>
    </source>
</evidence>
<evidence type="ECO:0000256" key="9">
    <source>
        <dbReference type="SAM" id="MobiDB-lite"/>
    </source>
</evidence>
<dbReference type="PROSITE" id="PS00061">
    <property type="entry name" value="ADH_SHORT"/>
    <property type="match status" value="1"/>
</dbReference>
<dbReference type="AlphaFoldDB" id="A0A5N6KHI6"/>
<gene>
    <name evidence="10" type="ORF">EYC80_004505</name>
</gene>
<feature type="region of interest" description="Disordered" evidence="9">
    <location>
        <begin position="1"/>
        <end position="27"/>
    </location>
</feature>
<evidence type="ECO:0000256" key="7">
    <source>
        <dbReference type="ARBA" id="ARBA00069153"/>
    </source>
</evidence>
<dbReference type="GO" id="GO:0009688">
    <property type="term" value="P:abscisic acid biosynthetic process"/>
    <property type="evidence" value="ECO:0007669"/>
    <property type="project" value="UniProtKB-ARBA"/>
</dbReference>
<evidence type="ECO:0000256" key="5">
    <source>
        <dbReference type="ARBA" id="ARBA00023026"/>
    </source>
</evidence>
<comment type="caution">
    <text evidence="10">The sequence shown here is derived from an EMBL/GenBank/DDBJ whole genome shotgun (WGS) entry which is preliminary data.</text>
</comment>